<dbReference type="Pfam" id="PF00378">
    <property type="entry name" value="ECH_1"/>
    <property type="match status" value="1"/>
</dbReference>
<organism evidence="8 9">
    <name type="scientific">Polysphondylium violaceum</name>
    <dbReference type="NCBI Taxonomy" id="133409"/>
    <lineage>
        <taxon>Eukaryota</taxon>
        <taxon>Amoebozoa</taxon>
        <taxon>Evosea</taxon>
        <taxon>Eumycetozoa</taxon>
        <taxon>Dictyostelia</taxon>
        <taxon>Dictyosteliales</taxon>
        <taxon>Dictyosteliaceae</taxon>
        <taxon>Polysphondylium</taxon>
    </lineage>
</organism>
<dbReference type="InterPro" id="IPR001753">
    <property type="entry name" value="Enoyl-CoA_hydra/iso"/>
</dbReference>
<evidence type="ECO:0000313" key="9">
    <source>
        <dbReference type="Proteomes" id="UP000695562"/>
    </source>
</evidence>
<keyword evidence="9" id="KW-1185">Reference proteome</keyword>
<comment type="similarity">
    <text evidence="1 7">Belongs to the enoyl-CoA hydratase/isomerase family.</text>
</comment>
<evidence type="ECO:0000256" key="5">
    <source>
        <dbReference type="ARBA" id="ARBA00023239"/>
    </source>
</evidence>
<accession>A0A8J4PW28</accession>
<keyword evidence="3" id="KW-0276">Fatty acid metabolism</keyword>
<name>A0A8J4PW28_9MYCE</name>
<comment type="caution">
    <text evidence="8">The sequence shown here is derived from an EMBL/GenBank/DDBJ whole genome shotgun (WGS) entry which is preliminary data.</text>
</comment>
<keyword evidence="5" id="KW-0456">Lyase</keyword>
<evidence type="ECO:0000256" key="3">
    <source>
        <dbReference type="ARBA" id="ARBA00022832"/>
    </source>
</evidence>
<dbReference type="Gene3D" id="1.10.12.10">
    <property type="entry name" value="Lyase 2-enoyl-coa Hydratase, Chain A, domain 2"/>
    <property type="match status" value="1"/>
</dbReference>
<dbReference type="GO" id="GO:0005739">
    <property type="term" value="C:mitochondrion"/>
    <property type="evidence" value="ECO:0007669"/>
    <property type="project" value="TreeGrafter"/>
</dbReference>
<dbReference type="FunFam" id="1.10.12.10:FF:000001">
    <property type="entry name" value="Probable enoyl-CoA hydratase, mitochondrial"/>
    <property type="match status" value="1"/>
</dbReference>
<evidence type="ECO:0000256" key="4">
    <source>
        <dbReference type="ARBA" id="ARBA00023098"/>
    </source>
</evidence>
<dbReference type="EC" id="4.2.1.17" evidence="2"/>
<evidence type="ECO:0000256" key="2">
    <source>
        <dbReference type="ARBA" id="ARBA00012076"/>
    </source>
</evidence>
<dbReference type="InterPro" id="IPR018376">
    <property type="entry name" value="Enoyl-CoA_hyd/isom_CS"/>
</dbReference>
<dbReference type="SUPFAM" id="SSF52096">
    <property type="entry name" value="ClpP/crotonase"/>
    <property type="match status" value="1"/>
</dbReference>
<dbReference type="PANTHER" id="PTHR11941">
    <property type="entry name" value="ENOYL-COA HYDRATASE-RELATED"/>
    <property type="match status" value="1"/>
</dbReference>
<dbReference type="GO" id="GO:0006635">
    <property type="term" value="P:fatty acid beta-oxidation"/>
    <property type="evidence" value="ECO:0007669"/>
    <property type="project" value="TreeGrafter"/>
</dbReference>
<dbReference type="FunFam" id="3.90.226.10:FF:000019">
    <property type="entry name" value="Enoyl-CoA hydratase, mitochondrial"/>
    <property type="match status" value="1"/>
</dbReference>
<dbReference type="EMBL" id="AJWJ01000171">
    <property type="protein sequence ID" value="KAF2073992.1"/>
    <property type="molecule type" value="Genomic_DNA"/>
</dbReference>
<keyword evidence="4" id="KW-0443">Lipid metabolism</keyword>
<dbReference type="GO" id="GO:0004300">
    <property type="term" value="F:enoyl-CoA hydratase activity"/>
    <property type="evidence" value="ECO:0007669"/>
    <property type="project" value="UniProtKB-EC"/>
</dbReference>
<evidence type="ECO:0000256" key="6">
    <source>
        <dbReference type="ARBA" id="ARBA00073937"/>
    </source>
</evidence>
<dbReference type="InterPro" id="IPR014748">
    <property type="entry name" value="Enoyl-CoA_hydra_C"/>
</dbReference>
<protein>
    <recommendedName>
        <fullName evidence="6">Probable enoyl-CoA hydratase, mitochondrial</fullName>
        <ecNumber evidence="2">4.2.1.17</ecNumber>
    </recommendedName>
</protein>
<proteinExistence type="inferred from homology"/>
<dbReference type="Gene3D" id="3.90.226.10">
    <property type="entry name" value="2-enoyl-CoA Hydratase, Chain A, domain 1"/>
    <property type="match status" value="1"/>
</dbReference>
<evidence type="ECO:0000256" key="1">
    <source>
        <dbReference type="ARBA" id="ARBA00005254"/>
    </source>
</evidence>
<dbReference type="Proteomes" id="UP000695562">
    <property type="component" value="Unassembled WGS sequence"/>
</dbReference>
<dbReference type="InterPro" id="IPR029045">
    <property type="entry name" value="ClpP/crotonase-like_dom_sf"/>
</dbReference>
<dbReference type="PANTHER" id="PTHR11941:SF54">
    <property type="entry name" value="ENOYL-COA HYDRATASE, MITOCHONDRIAL"/>
    <property type="match status" value="1"/>
</dbReference>
<dbReference type="PROSITE" id="PS00166">
    <property type="entry name" value="ENOYL_COA_HYDRATASE"/>
    <property type="match status" value="1"/>
</dbReference>
<evidence type="ECO:0000256" key="7">
    <source>
        <dbReference type="RuleBase" id="RU003707"/>
    </source>
</evidence>
<reference evidence="8" key="1">
    <citation type="submission" date="2020-01" db="EMBL/GenBank/DDBJ databases">
        <title>Development of genomics and gene disruption for Polysphondylium violaceum indicates a role for the polyketide synthase stlB in stalk morphogenesis.</title>
        <authorList>
            <person name="Narita B."/>
            <person name="Kawabe Y."/>
            <person name="Kin K."/>
            <person name="Saito T."/>
            <person name="Gibbs R."/>
            <person name="Kuspa A."/>
            <person name="Muzny D."/>
            <person name="Queller D."/>
            <person name="Richards S."/>
            <person name="Strassman J."/>
            <person name="Sucgang R."/>
            <person name="Worley K."/>
            <person name="Schaap P."/>
        </authorList>
    </citation>
    <scope>NUCLEOTIDE SEQUENCE</scope>
    <source>
        <strain evidence="8">QSvi11</strain>
    </source>
</reference>
<evidence type="ECO:0000313" key="8">
    <source>
        <dbReference type="EMBL" id="KAF2073992.1"/>
    </source>
</evidence>
<gene>
    <name evidence="8" type="ORF">CYY_004699</name>
</gene>
<dbReference type="OrthoDB" id="2018133at2759"/>
<dbReference type="AlphaFoldDB" id="A0A8J4PW28"/>
<dbReference type="CDD" id="cd06558">
    <property type="entry name" value="crotonase-like"/>
    <property type="match status" value="1"/>
</dbReference>
<sequence length="281" mass="30706">MFSQVLKATSKNSLVFRQYCTANNSGYQYILTEKKGRVGFVTLNRPKALNALSDGLINEINNAVHLYQDDKDIGSIVITGSEKAFAAGADIKEMEKVTLPEAYNRDMLAQWHDLTKIRKPIIAAVNGYALGGGCELAMMCDIIIAGDKAIFGQPEIKLGTIPGCGGTQRLVRAIGKSKAMELILTGNNLSAIDAERAGLVSRVVPAAELLSEATKLAEKIASHSQLTVAMAKEAVNESYELTLQEGIKFERRLFHSTFGTHDQKEGMNAFVEKRNPVWENK</sequence>
<dbReference type="NCBIfam" id="NF004517">
    <property type="entry name" value="PRK05862.1"/>
    <property type="match status" value="1"/>
</dbReference>